<feature type="compositionally biased region" description="Polar residues" evidence="1">
    <location>
        <begin position="141"/>
        <end position="159"/>
    </location>
</feature>
<evidence type="ECO:0000313" key="3">
    <source>
        <dbReference type="EMBL" id="ELA48098.1"/>
    </source>
</evidence>
<accession>L2GXR9</accession>
<keyword evidence="4" id="KW-1185">Reference proteome</keyword>
<gene>
    <name evidence="3" type="ORF">VCUG_00336</name>
</gene>
<evidence type="ECO:0000256" key="1">
    <source>
        <dbReference type="SAM" id="MobiDB-lite"/>
    </source>
</evidence>
<name>L2GXR9_VAVCU</name>
<dbReference type="HOGENOM" id="CLU_1476228_0_0_1"/>
<protein>
    <submittedName>
        <fullName evidence="3">Uncharacterized protein</fullName>
    </submittedName>
</protein>
<feature type="region of interest" description="Disordered" evidence="1">
    <location>
        <begin position="25"/>
        <end position="183"/>
    </location>
</feature>
<organism evidence="3 4">
    <name type="scientific">Vavraia culicis (isolate floridensis)</name>
    <name type="common">Microsporidian parasite</name>
    <dbReference type="NCBI Taxonomy" id="948595"/>
    <lineage>
        <taxon>Eukaryota</taxon>
        <taxon>Fungi</taxon>
        <taxon>Fungi incertae sedis</taxon>
        <taxon>Microsporidia</taxon>
        <taxon>Pleistophoridae</taxon>
        <taxon>Vavraia</taxon>
    </lineage>
</organism>
<feature type="compositionally biased region" description="Polar residues" evidence="1">
    <location>
        <begin position="73"/>
        <end position="82"/>
    </location>
</feature>
<sequence length="183" mass="20115">MNKLHLIILSLMALVSAREFKRLKNSNLMSAQRLAPKKKADPKKDEEGTEKKDSKKKKKEDDEGQDSKLLANTFMNTHNLLASKSGLAPPEGESGSGGSQEGKDKDKDKNKEKEEGDNDESSKGKKSKKNKKKDGNESSLKTRGSSNSEALLQRKSSLLSEDVETKDYLNASAAANDEEDDSE</sequence>
<feature type="compositionally biased region" description="Basic and acidic residues" evidence="1">
    <location>
        <begin position="38"/>
        <end position="53"/>
    </location>
</feature>
<dbReference type="AlphaFoldDB" id="L2GXR9"/>
<evidence type="ECO:0000313" key="4">
    <source>
        <dbReference type="Proteomes" id="UP000011081"/>
    </source>
</evidence>
<dbReference type="VEuPathDB" id="MicrosporidiaDB:VCUG_00336"/>
<evidence type="ECO:0000256" key="2">
    <source>
        <dbReference type="SAM" id="SignalP"/>
    </source>
</evidence>
<feature type="chain" id="PRO_5003960124" evidence="2">
    <location>
        <begin position="18"/>
        <end position="183"/>
    </location>
</feature>
<feature type="compositionally biased region" description="Basic and acidic residues" evidence="1">
    <location>
        <begin position="101"/>
        <end position="114"/>
    </location>
</feature>
<dbReference type="OrthoDB" id="10634176at2759"/>
<dbReference type="GeneID" id="19878224"/>
<reference evidence="4" key="1">
    <citation type="submission" date="2011-03" db="EMBL/GenBank/DDBJ databases">
        <title>The genome sequence of Vavraia culicis strain floridensis.</title>
        <authorList>
            <consortium name="The Broad Institute Genome Sequencing Platform"/>
            <person name="Cuomo C."/>
            <person name="Becnel J."/>
            <person name="Sanscrainte N."/>
            <person name="Young S.K."/>
            <person name="Zeng Q."/>
            <person name="Gargeya S."/>
            <person name="Fitzgerald M."/>
            <person name="Haas B."/>
            <person name="Abouelleil A."/>
            <person name="Alvarado L."/>
            <person name="Arachchi H.M."/>
            <person name="Berlin A."/>
            <person name="Chapman S.B."/>
            <person name="Gearin G."/>
            <person name="Goldberg J."/>
            <person name="Griggs A."/>
            <person name="Gujja S."/>
            <person name="Hansen M."/>
            <person name="Heiman D."/>
            <person name="Howarth C."/>
            <person name="Larimer J."/>
            <person name="Lui A."/>
            <person name="MacDonald P.J.P."/>
            <person name="McCowen C."/>
            <person name="Montmayeur A."/>
            <person name="Murphy C."/>
            <person name="Neiman D."/>
            <person name="Pearson M."/>
            <person name="Priest M."/>
            <person name="Roberts A."/>
            <person name="Saif S."/>
            <person name="Shea T."/>
            <person name="Sisk P."/>
            <person name="Stolte C."/>
            <person name="Sykes S."/>
            <person name="Wortman J."/>
            <person name="Nusbaum C."/>
            <person name="Birren B."/>
        </authorList>
    </citation>
    <scope>NUCLEOTIDE SEQUENCE [LARGE SCALE GENOMIC DNA]</scope>
    <source>
        <strain evidence="4">floridensis</strain>
    </source>
</reference>
<keyword evidence="2" id="KW-0732">Signal</keyword>
<dbReference type="EMBL" id="GL877407">
    <property type="protein sequence ID" value="ELA48098.1"/>
    <property type="molecule type" value="Genomic_DNA"/>
</dbReference>
<proteinExistence type="predicted"/>
<dbReference type="RefSeq" id="XP_008073358.1">
    <property type="nucleotide sequence ID" value="XM_008075167.1"/>
</dbReference>
<dbReference type="InParanoid" id="L2GXR9"/>
<dbReference type="OMA" id="NTFMNTH"/>
<dbReference type="Proteomes" id="UP000011081">
    <property type="component" value="Unassembled WGS sequence"/>
</dbReference>
<feature type="signal peptide" evidence="2">
    <location>
        <begin position="1"/>
        <end position="17"/>
    </location>
</feature>